<accession>A0A6N7S7T7</accession>
<dbReference type="Proteomes" id="UP000480929">
    <property type="component" value="Unassembled WGS sequence"/>
</dbReference>
<dbReference type="GO" id="GO:0006313">
    <property type="term" value="P:DNA transposition"/>
    <property type="evidence" value="ECO:0007669"/>
    <property type="project" value="InterPro"/>
</dbReference>
<dbReference type="Pfam" id="PF02371">
    <property type="entry name" value="Transposase_20"/>
    <property type="match status" value="1"/>
</dbReference>
<evidence type="ECO:0000259" key="1">
    <source>
        <dbReference type="Pfam" id="PF02371"/>
    </source>
</evidence>
<protein>
    <submittedName>
        <fullName evidence="2">Transposase</fullName>
    </submittedName>
</protein>
<dbReference type="PANTHER" id="PTHR33055">
    <property type="entry name" value="TRANSPOSASE FOR INSERTION SEQUENCE ELEMENT IS1111A"/>
    <property type="match status" value="1"/>
</dbReference>
<dbReference type="PANTHER" id="PTHR33055:SF17">
    <property type="entry name" value="THIRD ORF IN TRANSPOSON ISC1491"/>
    <property type="match status" value="1"/>
</dbReference>
<dbReference type="Proteomes" id="UP000433575">
    <property type="component" value="Unassembled WGS sequence"/>
</dbReference>
<gene>
    <name evidence="3" type="ORF">GKD88_09545</name>
    <name evidence="2" type="ORF">GKE08_09745</name>
</gene>
<feature type="domain" description="Transposase IS116/IS110/IS902 C-terminal" evidence="1">
    <location>
        <begin position="34"/>
        <end position="121"/>
    </location>
</feature>
<evidence type="ECO:0000313" key="4">
    <source>
        <dbReference type="Proteomes" id="UP000433575"/>
    </source>
</evidence>
<evidence type="ECO:0000313" key="3">
    <source>
        <dbReference type="EMBL" id="MSC33363.1"/>
    </source>
</evidence>
<evidence type="ECO:0000313" key="5">
    <source>
        <dbReference type="Proteomes" id="UP000480929"/>
    </source>
</evidence>
<comment type="caution">
    <text evidence="2">The sequence shown here is derived from an EMBL/GenBank/DDBJ whole genome shotgun (WGS) entry which is preliminary data.</text>
</comment>
<dbReference type="GO" id="GO:0004803">
    <property type="term" value="F:transposase activity"/>
    <property type="evidence" value="ECO:0007669"/>
    <property type="project" value="InterPro"/>
</dbReference>
<dbReference type="InterPro" id="IPR047650">
    <property type="entry name" value="Transpos_IS110"/>
</dbReference>
<organism evidence="2 4">
    <name type="scientific">Holdemania massiliensis</name>
    <dbReference type="NCBI Taxonomy" id="1468449"/>
    <lineage>
        <taxon>Bacteria</taxon>
        <taxon>Bacillati</taxon>
        <taxon>Bacillota</taxon>
        <taxon>Erysipelotrichia</taxon>
        <taxon>Erysipelotrichales</taxon>
        <taxon>Erysipelotrichaceae</taxon>
        <taxon>Holdemania</taxon>
    </lineage>
</organism>
<dbReference type="GO" id="GO:0003677">
    <property type="term" value="F:DNA binding"/>
    <property type="evidence" value="ECO:0007669"/>
    <property type="project" value="InterPro"/>
</dbReference>
<sequence>MVDDIYHLQAMIEEAEAKLDKIIELAETTPYYVIILSIDGLRHNLASRIIAEFGDISKFKTRDAMVAYVGNDPNRAESGDIDGYHLSISKKGNKRLWRILYLAVTCSIRSKKENPINAFYQKKRHKVACITN</sequence>
<dbReference type="RefSeq" id="WP_154238859.1">
    <property type="nucleotide sequence ID" value="NZ_WKPI01000015.1"/>
</dbReference>
<keyword evidence="5" id="KW-1185">Reference proteome</keyword>
<evidence type="ECO:0000313" key="2">
    <source>
        <dbReference type="EMBL" id="MSA89608.1"/>
    </source>
</evidence>
<proteinExistence type="predicted"/>
<dbReference type="EMBL" id="WKPI01000015">
    <property type="protein sequence ID" value="MSC33363.1"/>
    <property type="molecule type" value="Genomic_DNA"/>
</dbReference>
<dbReference type="AlphaFoldDB" id="A0A6N7S7T7"/>
<dbReference type="EMBL" id="WKPJ01000013">
    <property type="protein sequence ID" value="MSA89608.1"/>
    <property type="molecule type" value="Genomic_DNA"/>
</dbReference>
<dbReference type="OrthoDB" id="9811278at2"/>
<name>A0A6N7S7T7_9FIRM</name>
<dbReference type="InterPro" id="IPR003346">
    <property type="entry name" value="Transposase_20"/>
</dbReference>
<reference evidence="4 5" key="1">
    <citation type="journal article" date="2019" name="Nat. Med.">
        <title>A library of human gut bacterial isolates paired with longitudinal multiomics data enables mechanistic microbiome research.</title>
        <authorList>
            <person name="Poyet M."/>
            <person name="Groussin M."/>
            <person name="Gibbons S.M."/>
            <person name="Avila-Pacheco J."/>
            <person name="Jiang X."/>
            <person name="Kearney S.M."/>
            <person name="Perrotta A.R."/>
            <person name="Berdy B."/>
            <person name="Zhao S."/>
            <person name="Lieberman T.D."/>
            <person name="Swanson P.K."/>
            <person name="Smith M."/>
            <person name="Roesemann S."/>
            <person name="Alexander J.E."/>
            <person name="Rich S.A."/>
            <person name="Livny J."/>
            <person name="Vlamakis H."/>
            <person name="Clish C."/>
            <person name="Bullock K."/>
            <person name="Deik A."/>
            <person name="Scott J."/>
            <person name="Pierce K.A."/>
            <person name="Xavier R.J."/>
            <person name="Alm E.J."/>
        </authorList>
    </citation>
    <scope>NUCLEOTIDE SEQUENCE [LARGE SCALE GENOMIC DNA]</scope>
    <source>
        <strain evidence="2 4">BIOML-A4</strain>
        <strain evidence="3 5">BIOML-A5</strain>
    </source>
</reference>